<dbReference type="Pfam" id="PF01263">
    <property type="entry name" value="Aldose_epim"/>
    <property type="match status" value="1"/>
</dbReference>
<dbReference type="Gene3D" id="2.70.98.10">
    <property type="match status" value="1"/>
</dbReference>
<evidence type="ECO:0000256" key="6">
    <source>
        <dbReference type="ARBA" id="ARBA00033373"/>
    </source>
</evidence>
<dbReference type="Proteomes" id="UP001500403">
    <property type="component" value="Unassembled WGS sequence"/>
</dbReference>
<keyword evidence="9" id="KW-1185">Reference proteome</keyword>
<dbReference type="PROSITE" id="PS00545">
    <property type="entry name" value="ALDOSE_1_EPIMERASE"/>
    <property type="match status" value="1"/>
</dbReference>
<dbReference type="InterPro" id="IPR008183">
    <property type="entry name" value="Aldose_1/G6P_1-epimerase"/>
</dbReference>
<evidence type="ECO:0000313" key="9">
    <source>
        <dbReference type="Proteomes" id="UP001500403"/>
    </source>
</evidence>
<dbReference type="EMBL" id="BAAAUD010000012">
    <property type="protein sequence ID" value="GAA2927948.1"/>
    <property type="molecule type" value="Genomic_DNA"/>
</dbReference>
<name>A0ABP6JE81_9ACTN</name>
<feature type="region of interest" description="Disordered" evidence="7">
    <location>
        <begin position="366"/>
        <end position="385"/>
    </location>
</feature>
<accession>A0ABP6JE81</accession>
<dbReference type="CDD" id="cd09019">
    <property type="entry name" value="galactose_mutarotase_like"/>
    <property type="match status" value="1"/>
</dbReference>
<evidence type="ECO:0000313" key="8">
    <source>
        <dbReference type="EMBL" id="GAA2927948.1"/>
    </source>
</evidence>
<dbReference type="PANTHER" id="PTHR10091:SF0">
    <property type="entry name" value="GALACTOSE MUTAROTASE"/>
    <property type="match status" value="1"/>
</dbReference>
<dbReference type="InterPro" id="IPR047215">
    <property type="entry name" value="Galactose_mutarotase-like"/>
</dbReference>
<evidence type="ECO:0000256" key="7">
    <source>
        <dbReference type="SAM" id="MobiDB-lite"/>
    </source>
</evidence>
<sequence>MRTPDATHGDERWAFGFDGGVRAEVCAVGARLHALHVPDRDGVLADVVLAPADPRELSGRARYLGATVGRYGNRIGGGVLPLDGEVHQLRTFPTGHSLHGGPEGFDLRRWSAESARYAGCEDRTGVRLRLRSRDGDQGFPGTVDATVCYLLDRDGTLTIEYTAVTDRPTVVNLTNHSYFNLAGEGTGTVDGHLLQCDADHYLPVDESLIPLGPAEGVHGTPFDLTSPRRIGEALAQGHHQLNLGGGGFDHNWVLRDGAAGPRRAAVLRDPASGRRMDVHTTEPGLQIYTGNHFDGSFTGKSGSRYPARAGVALETQHFPDSPNRPEYPSAVLRPGGGVPLDHRAALHLRGGSGRWTGARPRADRLRLPPRAVPGRSGPVRSGPAGSGSLLTARLLALTITERALDAAP</sequence>
<dbReference type="SUPFAM" id="SSF74650">
    <property type="entry name" value="Galactose mutarotase-like"/>
    <property type="match status" value="1"/>
</dbReference>
<proteinExistence type="inferred from homology"/>
<dbReference type="NCBIfam" id="NF008277">
    <property type="entry name" value="PRK11055.1"/>
    <property type="match status" value="1"/>
</dbReference>
<dbReference type="InterPro" id="IPR018052">
    <property type="entry name" value="Ald1_epimerase_CS"/>
</dbReference>
<comment type="similarity">
    <text evidence="1">Belongs to the aldose epimerase family.</text>
</comment>
<dbReference type="InterPro" id="IPR014718">
    <property type="entry name" value="GH-type_carb-bd"/>
</dbReference>
<protein>
    <recommendedName>
        <fullName evidence="2">Aldose 1-epimerase</fullName>
    </recommendedName>
    <alternativeName>
        <fullName evidence="6">Galactose mutarotase</fullName>
    </alternativeName>
    <alternativeName>
        <fullName evidence="5">Type-1 mutarotase</fullName>
    </alternativeName>
</protein>
<reference evidence="9" key="1">
    <citation type="journal article" date="2019" name="Int. J. Syst. Evol. Microbiol.">
        <title>The Global Catalogue of Microorganisms (GCM) 10K type strain sequencing project: providing services to taxonomists for standard genome sequencing and annotation.</title>
        <authorList>
            <consortium name="The Broad Institute Genomics Platform"/>
            <consortium name="The Broad Institute Genome Sequencing Center for Infectious Disease"/>
            <person name="Wu L."/>
            <person name="Ma J."/>
        </authorList>
    </citation>
    <scope>NUCLEOTIDE SEQUENCE [LARGE SCALE GENOMIC DNA]</scope>
    <source>
        <strain evidence="9">JCM 9088</strain>
    </source>
</reference>
<dbReference type="InterPro" id="IPR011013">
    <property type="entry name" value="Gal_mutarotase_sf_dom"/>
</dbReference>
<keyword evidence="3" id="KW-0413">Isomerase</keyword>
<evidence type="ECO:0000256" key="2">
    <source>
        <dbReference type="ARBA" id="ARBA00014165"/>
    </source>
</evidence>
<comment type="caution">
    <text evidence="8">The sequence shown here is derived from an EMBL/GenBank/DDBJ whole genome shotgun (WGS) entry which is preliminary data.</text>
</comment>
<keyword evidence="4" id="KW-0119">Carbohydrate metabolism</keyword>
<organism evidence="8 9">
    <name type="scientific">Streptomyces enissocaesilis</name>
    <dbReference type="NCBI Taxonomy" id="332589"/>
    <lineage>
        <taxon>Bacteria</taxon>
        <taxon>Bacillati</taxon>
        <taxon>Actinomycetota</taxon>
        <taxon>Actinomycetes</taxon>
        <taxon>Kitasatosporales</taxon>
        <taxon>Streptomycetaceae</taxon>
        <taxon>Streptomyces</taxon>
        <taxon>Streptomyces rochei group</taxon>
    </lineage>
</organism>
<evidence type="ECO:0000256" key="5">
    <source>
        <dbReference type="ARBA" id="ARBA00032300"/>
    </source>
</evidence>
<gene>
    <name evidence="8" type="ORF">GCM10010446_10600</name>
</gene>
<evidence type="ECO:0000256" key="1">
    <source>
        <dbReference type="ARBA" id="ARBA00006206"/>
    </source>
</evidence>
<evidence type="ECO:0000256" key="3">
    <source>
        <dbReference type="ARBA" id="ARBA00023235"/>
    </source>
</evidence>
<dbReference type="PANTHER" id="PTHR10091">
    <property type="entry name" value="ALDOSE-1-EPIMERASE"/>
    <property type="match status" value="1"/>
</dbReference>
<evidence type="ECO:0000256" key="4">
    <source>
        <dbReference type="ARBA" id="ARBA00023277"/>
    </source>
</evidence>